<organism evidence="2 3">
    <name type="scientific">Fusarium oxysporum f. sp. cubense (strain race 1)</name>
    <name type="common">Panama disease fungus</name>
    <dbReference type="NCBI Taxonomy" id="1229664"/>
    <lineage>
        <taxon>Eukaryota</taxon>
        <taxon>Fungi</taxon>
        <taxon>Dikarya</taxon>
        <taxon>Ascomycota</taxon>
        <taxon>Pezizomycotina</taxon>
        <taxon>Sordariomycetes</taxon>
        <taxon>Hypocreomycetidae</taxon>
        <taxon>Hypocreales</taxon>
        <taxon>Nectriaceae</taxon>
        <taxon>Fusarium</taxon>
        <taxon>Fusarium oxysporum species complex</taxon>
    </lineage>
</organism>
<dbReference type="OMA" id="KWRIEAW"/>
<dbReference type="AlphaFoldDB" id="N4UZD3"/>
<keyword evidence="1" id="KW-0472">Membrane</keyword>
<accession>N4UZD3</accession>
<sequence>MRYNTVASTGKIANLLSKSICKIERRLLIVPIGYWLYILPIIQTLFSLLKVDFEELSVVGIKWRIEAWVKKLMFIAVLERGSLLSPFQVVIDQPNAKIHHIFSKLEQLIQREINRFTISILIIIVKLKTPLLVILNAYVDNLEIRIFVITEQIIEKVPFKIEDIIKLQDNQVCPWVNCDISRGTT</sequence>
<dbReference type="VEuPathDB" id="FungiDB:FOC1_g10005479"/>
<feature type="transmembrane region" description="Helical" evidence="1">
    <location>
        <begin position="116"/>
        <end position="139"/>
    </location>
</feature>
<keyword evidence="1" id="KW-1133">Transmembrane helix</keyword>
<keyword evidence="1" id="KW-0812">Transmembrane</keyword>
<feature type="transmembrane region" description="Helical" evidence="1">
    <location>
        <begin position="27"/>
        <end position="49"/>
    </location>
</feature>
<protein>
    <submittedName>
        <fullName evidence="2">Uncharacterized protein</fullName>
    </submittedName>
</protein>
<evidence type="ECO:0000313" key="2">
    <source>
        <dbReference type="EMBL" id="ENH75505.1"/>
    </source>
</evidence>
<dbReference type="HOGENOM" id="CLU_1461363_0_0_1"/>
<name>N4UZD3_FUSC1</name>
<dbReference type="Proteomes" id="UP000016928">
    <property type="component" value="Unassembled WGS sequence"/>
</dbReference>
<proteinExistence type="predicted"/>
<gene>
    <name evidence="2" type="ORF">FOC1_g10005479</name>
</gene>
<evidence type="ECO:0000313" key="3">
    <source>
        <dbReference type="Proteomes" id="UP000016928"/>
    </source>
</evidence>
<evidence type="ECO:0000256" key="1">
    <source>
        <dbReference type="SAM" id="Phobius"/>
    </source>
</evidence>
<reference evidence="3" key="1">
    <citation type="submission" date="2012-09" db="EMBL/GenBank/DDBJ databases">
        <title>Genome sequencing and comparative transcriptomics of race 1 and race 4 of banana pathogen: Fusarium oxysporum f. sp. cubense.</title>
        <authorList>
            <person name="Fang X."/>
            <person name="Huang J."/>
        </authorList>
    </citation>
    <scope>NUCLEOTIDE SEQUENCE [LARGE SCALE GENOMIC DNA]</scope>
    <source>
        <strain evidence="3">race 1</strain>
    </source>
</reference>
<dbReference type="EMBL" id="KB729965">
    <property type="protein sequence ID" value="ENH75505.1"/>
    <property type="molecule type" value="Genomic_DNA"/>
</dbReference>
<reference evidence="3" key="2">
    <citation type="journal article" date="2014" name="PLoS ONE">
        <title>Genome and Transcriptome Analysis of the Fungal Pathogen Fusarium oxysporum f. sp. cubense Causing Banana Vascular Wilt Disease.</title>
        <authorList>
            <person name="Guo L."/>
            <person name="Han L."/>
            <person name="Yang L."/>
            <person name="Zeng H."/>
            <person name="Fan D."/>
            <person name="Zhu Y."/>
            <person name="Feng Y."/>
            <person name="Wang G."/>
            <person name="Peng C."/>
            <person name="Jiang X."/>
            <person name="Zhou D."/>
            <person name="Ni P."/>
            <person name="Liang C."/>
            <person name="Liu L."/>
            <person name="Wang J."/>
            <person name="Mao C."/>
            <person name="Fang X."/>
            <person name="Peng M."/>
            <person name="Huang J."/>
        </authorList>
    </citation>
    <scope>NUCLEOTIDE SEQUENCE [LARGE SCALE GENOMIC DNA]</scope>
    <source>
        <strain evidence="3">race 1</strain>
    </source>
</reference>